<feature type="transmembrane region" description="Helical" evidence="1">
    <location>
        <begin position="142"/>
        <end position="165"/>
    </location>
</feature>
<proteinExistence type="predicted"/>
<organism evidence="2 3">
    <name type="scientific">Candidatus Litorirhabdus singularis</name>
    <dbReference type="NCBI Taxonomy" id="2518993"/>
    <lineage>
        <taxon>Bacteria</taxon>
        <taxon>Pseudomonadati</taxon>
        <taxon>Pseudomonadota</taxon>
        <taxon>Gammaproteobacteria</taxon>
        <taxon>Cellvibrionales</taxon>
        <taxon>Halieaceae</taxon>
        <taxon>Candidatus Litorirhabdus</taxon>
    </lineage>
</organism>
<dbReference type="EMBL" id="SHNN01000001">
    <property type="protein sequence ID" value="MCX2979819.1"/>
    <property type="molecule type" value="Genomic_DNA"/>
</dbReference>
<keyword evidence="1" id="KW-0472">Membrane</keyword>
<keyword evidence="3" id="KW-1185">Reference proteome</keyword>
<evidence type="ECO:0000313" key="3">
    <source>
        <dbReference type="Proteomes" id="UP001143362"/>
    </source>
</evidence>
<evidence type="ECO:0000256" key="1">
    <source>
        <dbReference type="SAM" id="Phobius"/>
    </source>
</evidence>
<dbReference type="RefSeq" id="WP_279243812.1">
    <property type="nucleotide sequence ID" value="NZ_SHNN01000001.1"/>
</dbReference>
<dbReference type="Proteomes" id="UP001143362">
    <property type="component" value="Unassembled WGS sequence"/>
</dbReference>
<comment type="caution">
    <text evidence="2">The sequence shown here is derived from an EMBL/GenBank/DDBJ whole genome shotgun (WGS) entry which is preliminary data.</text>
</comment>
<name>A0ABT3TCV7_9GAMM</name>
<keyword evidence="1" id="KW-0812">Transmembrane</keyword>
<keyword evidence="1" id="KW-1133">Transmembrane helix</keyword>
<evidence type="ECO:0008006" key="4">
    <source>
        <dbReference type="Google" id="ProtNLM"/>
    </source>
</evidence>
<reference evidence="2" key="1">
    <citation type="submission" date="2019-02" db="EMBL/GenBank/DDBJ databases">
        <authorList>
            <person name="Li S.-H."/>
        </authorList>
    </citation>
    <scope>NUCLEOTIDE SEQUENCE</scope>
    <source>
        <strain evidence="2">IMCC14734</strain>
    </source>
</reference>
<protein>
    <recommendedName>
        <fullName evidence="4">GGDEF domain-containing protein</fullName>
    </recommendedName>
</protein>
<evidence type="ECO:0000313" key="2">
    <source>
        <dbReference type="EMBL" id="MCX2979819.1"/>
    </source>
</evidence>
<gene>
    <name evidence="2" type="ORF">EYC98_02955</name>
</gene>
<sequence length="413" mass="44558">MGTLFGNLGLTQRLAVISGGACLLVALCLTVVATLSSRYIVEQQQASHATELAKKLADLAAGELAEGNLIGLEVVLQRHLTQNNLAGISVYDIEGREIGNAGVRQSGDAVFYEVPLSIDKDLAGTLRVAVLPGQALRDQKSLALGLVLLAILLSLFVAALSAQWAQRPVARLRNVIDQLQTDLALPETGEPIDELTELELSVARLPIELLRRGQEPDPDATHFDSAGLLYIRLNSLESYVDTLDETSLHHHTLAQQHLLQSVGQIYGGDLDVSRQFGLLMSFGGEHAEGGPMLRALCSGWLVQQLAQALQPRSNLQLTLSMACASSEAGPSSRSDIYPGLYYQHLVDELADMTAHSSDQIQVHTSVNAADLGDNVEVEITSGGGYLNGFSAPVLERLQRQLQLLLRQLERNQP</sequence>
<feature type="transmembrane region" description="Helical" evidence="1">
    <location>
        <begin position="14"/>
        <end position="35"/>
    </location>
</feature>
<accession>A0ABT3TCV7</accession>